<organism evidence="4 5">
    <name type="scientific">Rhodococcus jostii (strain RHA1)</name>
    <dbReference type="NCBI Taxonomy" id="101510"/>
    <lineage>
        <taxon>Bacteria</taxon>
        <taxon>Bacillati</taxon>
        <taxon>Actinomycetota</taxon>
        <taxon>Actinomycetes</taxon>
        <taxon>Mycobacteriales</taxon>
        <taxon>Nocardiaceae</taxon>
        <taxon>Rhodococcus</taxon>
    </lineage>
</organism>
<dbReference type="SUPFAM" id="SSF53756">
    <property type="entry name" value="UDP-Glycosyltransferase/glycogen phosphorylase"/>
    <property type="match status" value="1"/>
</dbReference>
<accession>Q0S5G4</accession>
<sequence>MKVALVHSFYTSAQPSGENTVVQAQAEALRRAGHEVYLIARHTDVEAAKPLYKARALFSAAHLTGPDPGPALDEFEPEVVHVHNLFPNWGTSWLDRWGQRTVATLHNYRTVCAAATLWRDGGDCTECLDHGSIRAVENKCYRNSTIATLPLAWSTRSKGTKSPVLMNSKALVVLNSAAHDKFSALFPNAEVNLIPNFATEIGDHTRTDGGENWIYVGRLVPEKGILWLLENWPSDRQLDIVGAGPLTDTVAQAAKSQPERFRFHGALDHSAVQQQISNARGLVLPSLWSEGIPTVALEALHAGTPVVISDRCASADELTAGGSGEIFSLDGGNLSLTAALARVELDEDIRTRAYTAYQRQYSEDAWIQRIDEVYRRIADAAK</sequence>
<evidence type="ECO:0000259" key="3">
    <source>
        <dbReference type="Pfam" id="PF13439"/>
    </source>
</evidence>
<evidence type="ECO:0000256" key="2">
    <source>
        <dbReference type="ARBA" id="ARBA00022679"/>
    </source>
</evidence>
<dbReference type="Proteomes" id="UP000008710">
    <property type="component" value="Chromosome"/>
</dbReference>
<evidence type="ECO:0000313" key="5">
    <source>
        <dbReference type="Proteomes" id="UP000008710"/>
    </source>
</evidence>
<dbReference type="EMBL" id="CP000431">
    <property type="protein sequence ID" value="ABG97222.1"/>
    <property type="molecule type" value="Genomic_DNA"/>
</dbReference>
<gene>
    <name evidence="4" type="ordered locus">RHA1_ro05442</name>
</gene>
<evidence type="ECO:0000256" key="1">
    <source>
        <dbReference type="ARBA" id="ARBA00022676"/>
    </source>
</evidence>
<dbReference type="eggNOG" id="COG0438">
    <property type="taxonomic scope" value="Bacteria"/>
</dbReference>
<dbReference type="PATRIC" id="fig|101510.16.peg.5483"/>
<dbReference type="HOGENOM" id="CLU_009583_35_0_11"/>
<name>Q0S5G4_RHOJR</name>
<reference evidence="5" key="1">
    <citation type="journal article" date="2006" name="Proc. Natl. Acad. Sci. U.S.A.">
        <title>The complete genome of Rhodococcus sp. RHA1 provides insights into a catabolic powerhouse.</title>
        <authorList>
            <person name="McLeod M.P."/>
            <person name="Warren R.L."/>
            <person name="Hsiao W.W.L."/>
            <person name="Araki N."/>
            <person name="Myhre M."/>
            <person name="Fernandes C."/>
            <person name="Miyazawa D."/>
            <person name="Wong W."/>
            <person name="Lillquist A.L."/>
            <person name="Wang D."/>
            <person name="Dosanjh M."/>
            <person name="Hara H."/>
            <person name="Petrescu A."/>
            <person name="Morin R.D."/>
            <person name="Yang G."/>
            <person name="Stott J.M."/>
            <person name="Schein J.E."/>
            <person name="Shin H."/>
            <person name="Smailus D."/>
            <person name="Siddiqui A.S."/>
            <person name="Marra M.A."/>
            <person name="Jones S.J.M."/>
            <person name="Holt R."/>
            <person name="Brinkman F.S.L."/>
            <person name="Miyauchi K."/>
            <person name="Fukuda M."/>
            <person name="Davies J.E."/>
            <person name="Mohn W.W."/>
            <person name="Eltis L.D."/>
        </authorList>
    </citation>
    <scope>NUCLEOTIDE SEQUENCE [LARGE SCALE GENOMIC DNA]</scope>
    <source>
        <strain evidence="5">RHA1</strain>
    </source>
</reference>
<dbReference type="RefSeq" id="WP_011597632.1">
    <property type="nucleotide sequence ID" value="NC_008268.1"/>
</dbReference>
<protein>
    <submittedName>
        <fullName evidence="4">Probable glycosyltransferase</fullName>
    </submittedName>
</protein>
<dbReference type="CAZy" id="GT4">
    <property type="family name" value="Glycosyltransferase Family 4"/>
</dbReference>
<keyword evidence="2 4" id="KW-0808">Transferase</keyword>
<proteinExistence type="predicted"/>
<dbReference type="GO" id="GO:0016757">
    <property type="term" value="F:glycosyltransferase activity"/>
    <property type="evidence" value="ECO:0007669"/>
    <property type="project" value="UniProtKB-KW"/>
</dbReference>
<dbReference type="CDD" id="cd03801">
    <property type="entry name" value="GT4_PimA-like"/>
    <property type="match status" value="1"/>
</dbReference>
<dbReference type="Pfam" id="PF13692">
    <property type="entry name" value="Glyco_trans_1_4"/>
    <property type="match status" value="1"/>
</dbReference>
<dbReference type="AlphaFoldDB" id="Q0S5G4"/>
<keyword evidence="1" id="KW-0328">Glycosyltransferase</keyword>
<evidence type="ECO:0000313" key="4">
    <source>
        <dbReference type="EMBL" id="ABG97222.1"/>
    </source>
</evidence>
<dbReference type="Pfam" id="PF13439">
    <property type="entry name" value="Glyco_transf_4"/>
    <property type="match status" value="1"/>
</dbReference>
<dbReference type="Gene3D" id="3.40.50.2000">
    <property type="entry name" value="Glycogen Phosphorylase B"/>
    <property type="match status" value="2"/>
</dbReference>
<feature type="domain" description="Glycosyltransferase subfamily 4-like N-terminal" evidence="3">
    <location>
        <begin position="17"/>
        <end position="108"/>
    </location>
</feature>
<dbReference type="PANTHER" id="PTHR12526">
    <property type="entry name" value="GLYCOSYLTRANSFERASE"/>
    <property type="match status" value="1"/>
</dbReference>
<dbReference type="InterPro" id="IPR028098">
    <property type="entry name" value="Glyco_trans_4-like_N"/>
</dbReference>
<dbReference type="KEGG" id="rha:RHA1_ro05442"/>